<sequence length="37" mass="4159">MVQRTYPTHVRSGTATHEFSRYGNRAAHKDKARAEAG</sequence>
<name>A0A0G4E5J3_PSEFS</name>
<gene>
    <name evidence="2" type="ORF">PQBR57_0294</name>
</gene>
<dbReference type="AlphaFoldDB" id="A0A0G4E5J3"/>
<feature type="region of interest" description="Disordered" evidence="1">
    <location>
        <begin position="1"/>
        <end position="37"/>
    </location>
</feature>
<reference evidence="2" key="2">
    <citation type="submission" date="2015-06" db="EMBL/GenBank/DDBJ databases">
        <title>Environmentally co-occuring mercury resistance plasmids are genetically and phenotypically diverse and confer variable context-dependent fitness effects.</title>
        <authorList>
            <person name="Hall J.P.J."/>
            <person name="Harrison E."/>
            <person name="Lilley A.K."/>
            <person name="Paterson S."/>
            <person name="Spiers A.J."/>
            <person name="Brockhurst M.A."/>
        </authorList>
    </citation>
    <scope>NUCLEOTIDE SEQUENCE [LARGE SCALE GENOMIC DNA]</scope>
    <source>
        <strain evidence="2">SBW25</strain>
        <plasmid evidence="2">pQBR57</plasmid>
    </source>
</reference>
<dbReference type="EMBL" id="LN713926">
    <property type="protein sequence ID" value="CEK42247.1"/>
    <property type="molecule type" value="Genomic_DNA"/>
</dbReference>
<accession>A0A0G4E5J3</accession>
<evidence type="ECO:0000256" key="1">
    <source>
        <dbReference type="SAM" id="MobiDB-lite"/>
    </source>
</evidence>
<protein>
    <submittedName>
        <fullName evidence="2">Uncharacterized protein</fullName>
    </submittedName>
</protein>
<organism evidence="2">
    <name type="scientific">Pseudomonas fluorescens (strain SBW25)</name>
    <dbReference type="NCBI Taxonomy" id="216595"/>
    <lineage>
        <taxon>Bacteria</taxon>
        <taxon>Pseudomonadati</taxon>
        <taxon>Pseudomonadota</taxon>
        <taxon>Gammaproteobacteria</taxon>
        <taxon>Pseudomonadales</taxon>
        <taxon>Pseudomonadaceae</taxon>
        <taxon>Pseudomonas</taxon>
    </lineage>
</organism>
<keyword evidence="2" id="KW-0614">Plasmid</keyword>
<reference evidence="2" key="1">
    <citation type="submission" date="2014-12" db="EMBL/GenBank/DDBJ databases">
        <authorList>
            <person name="Hall J."/>
        </authorList>
    </citation>
    <scope>NUCLEOTIDE SEQUENCE [LARGE SCALE GENOMIC DNA]</scope>
    <source>
        <strain evidence="2">SBW25</strain>
        <plasmid evidence="2">pQBR57</plasmid>
    </source>
</reference>
<proteinExistence type="predicted"/>
<geneLocation type="plasmid" evidence="2">
    <name>pQBR57</name>
</geneLocation>
<evidence type="ECO:0000313" key="2">
    <source>
        <dbReference type="EMBL" id="CEK42247.1"/>
    </source>
</evidence>
<feature type="compositionally biased region" description="Basic and acidic residues" evidence="1">
    <location>
        <begin position="27"/>
        <end position="37"/>
    </location>
</feature>